<feature type="region of interest" description="Disordered" evidence="1">
    <location>
        <begin position="289"/>
        <end position="325"/>
    </location>
</feature>
<dbReference type="SUPFAM" id="SSF56317">
    <property type="entry name" value="Carbon-nitrogen hydrolase"/>
    <property type="match status" value="1"/>
</dbReference>
<evidence type="ECO:0000259" key="2">
    <source>
        <dbReference type="PROSITE" id="PS50263"/>
    </source>
</evidence>
<dbReference type="InterPro" id="IPR039703">
    <property type="entry name" value="Nta1"/>
</dbReference>
<dbReference type="AlphaFoldDB" id="A0A8H7T505"/>
<dbReference type="PANTHER" id="PTHR11750">
    <property type="entry name" value="PROTEIN N-TERMINAL AMIDASE"/>
    <property type="match status" value="1"/>
</dbReference>
<keyword evidence="4" id="KW-1185">Reference proteome</keyword>
<dbReference type="OrthoDB" id="201515at2759"/>
<dbReference type="Gene3D" id="3.60.110.10">
    <property type="entry name" value="Carbon-nitrogen hydrolase"/>
    <property type="match status" value="1"/>
</dbReference>
<comment type="caution">
    <text evidence="3">The sequence shown here is derived from an EMBL/GenBank/DDBJ whole genome shotgun (WGS) entry which is preliminary data.</text>
</comment>
<gene>
    <name evidence="3" type="ORF">IFR04_012028</name>
</gene>
<feature type="compositionally biased region" description="Polar residues" evidence="1">
    <location>
        <begin position="306"/>
        <end position="325"/>
    </location>
</feature>
<dbReference type="PANTHER" id="PTHR11750:SF26">
    <property type="entry name" value="PROTEIN N-TERMINAL AMIDASE"/>
    <property type="match status" value="1"/>
</dbReference>
<dbReference type="EMBL" id="JAFJYH010000246">
    <property type="protein sequence ID" value="KAG4414840.1"/>
    <property type="molecule type" value="Genomic_DNA"/>
</dbReference>
<sequence length="608" mass="66844">MKIACLQFAPQVGDLDNNLNRADAVLSHAKIGELDLLVLPELAFSGYNFRSLQHISPYLEPSGSGITALWARTTALKYDCVVTAGYPEKVDIGPNWPDTCPKYYNSAITVNADGETIVNYRKSFLYTTDETWANEGPDGFYNDKIEGLGHVAMGICTDLNPYKFDAPRIAWEFAHHILHREANLVVLSMAWMTRENARSFSRAPMEPDMDTLADWVMRLEPLIRDEGEKEIIVVFANRTGSEDDATYAGTSAVVGIQGGEVKVYGVLGRCERELLIVDTSKRPIMKLVCEPKGPKSPLLPVDTPLSPEQATSPRDSTASESTLNSVSSMITEVSMSSNNTSVDAMDPPPYSPYAPIQEFFPAIDFPTKLVNQSPRPPSTSPELKEELPTPSPTPKPASPQQSLPTSSPTPTPAAQKQRMSTPIPVQAPAPGPKQSMPIPIPVPPPAPSGPKQRIPTPIPVPPSAPARPRDRFPTPAPTLNAYSRPPSPKLRNQGSPVLERILTNYLNDEEAVHSPIFRDHMEDVFDSEVRADFCSPAVDSFAIALKTPALMNNTIQTTFKLPELPFENDTEKLFSPPHYPMQFESIFMSQSLGPRSSHIIPRPRSAVW</sequence>
<name>A0A8H7T505_9HELO</name>
<protein>
    <recommendedName>
        <fullName evidence="2">CN hydrolase domain-containing protein</fullName>
    </recommendedName>
</protein>
<dbReference type="GO" id="GO:0070773">
    <property type="term" value="F:protein-N-terminal glutamine amidohydrolase activity"/>
    <property type="evidence" value="ECO:0007669"/>
    <property type="project" value="InterPro"/>
</dbReference>
<feature type="compositionally biased region" description="Pro residues" evidence="1">
    <location>
        <begin position="456"/>
        <end position="465"/>
    </location>
</feature>
<organism evidence="3 4">
    <name type="scientific">Cadophora malorum</name>
    <dbReference type="NCBI Taxonomy" id="108018"/>
    <lineage>
        <taxon>Eukaryota</taxon>
        <taxon>Fungi</taxon>
        <taxon>Dikarya</taxon>
        <taxon>Ascomycota</taxon>
        <taxon>Pezizomycotina</taxon>
        <taxon>Leotiomycetes</taxon>
        <taxon>Helotiales</taxon>
        <taxon>Ploettnerulaceae</taxon>
        <taxon>Cadophora</taxon>
    </lineage>
</organism>
<evidence type="ECO:0000313" key="3">
    <source>
        <dbReference type="EMBL" id="KAG4414840.1"/>
    </source>
</evidence>
<evidence type="ECO:0000313" key="4">
    <source>
        <dbReference type="Proteomes" id="UP000664132"/>
    </source>
</evidence>
<dbReference type="CDD" id="cd07566">
    <property type="entry name" value="ScNTA1_like"/>
    <property type="match status" value="1"/>
</dbReference>
<dbReference type="InterPro" id="IPR036526">
    <property type="entry name" value="C-N_Hydrolase_sf"/>
</dbReference>
<dbReference type="GO" id="GO:0030163">
    <property type="term" value="P:protein catabolic process"/>
    <property type="evidence" value="ECO:0007669"/>
    <property type="project" value="TreeGrafter"/>
</dbReference>
<dbReference type="PRINTS" id="PR01217">
    <property type="entry name" value="PRICHEXTENSN"/>
</dbReference>
<proteinExistence type="predicted"/>
<dbReference type="InterPro" id="IPR003010">
    <property type="entry name" value="C-N_Hydrolase"/>
</dbReference>
<dbReference type="Proteomes" id="UP000664132">
    <property type="component" value="Unassembled WGS sequence"/>
</dbReference>
<reference evidence="3" key="1">
    <citation type="submission" date="2021-02" db="EMBL/GenBank/DDBJ databases">
        <title>Genome sequence Cadophora malorum strain M34.</title>
        <authorList>
            <person name="Stefanovic E."/>
            <person name="Vu D."/>
            <person name="Scully C."/>
            <person name="Dijksterhuis J."/>
            <person name="Roader J."/>
            <person name="Houbraken J."/>
        </authorList>
    </citation>
    <scope>NUCLEOTIDE SEQUENCE</scope>
    <source>
        <strain evidence="3">M34</strain>
    </source>
</reference>
<feature type="compositionally biased region" description="Low complexity" evidence="1">
    <location>
        <begin position="398"/>
        <end position="415"/>
    </location>
</feature>
<feature type="region of interest" description="Disordered" evidence="1">
    <location>
        <begin position="367"/>
        <end position="494"/>
    </location>
</feature>
<feature type="compositionally biased region" description="Pro residues" evidence="1">
    <location>
        <begin position="438"/>
        <end position="448"/>
    </location>
</feature>
<dbReference type="PROSITE" id="PS50263">
    <property type="entry name" value="CN_HYDROLASE"/>
    <property type="match status" value="1"/>
</dbReference>
<evidence type="ECO:0000256" key="1">
    <source>
        <dbReference type="SAM" id="MobiDB-lite"/>
    </source>
</evidence>
<accession>A0A8H7T505</accession>
<dbReference type="Pfam" id="PF00795">
    <property type="entry name" value="CN_hydrolase"/>
    <property type="match status" value="1"/>
</dbReference>
<dbReference type="GO" id="GO:0008418">
    <property type="term" value="F:protein-N-terminal asparagine amidohydrolase activity"/>
    <property type="evidence" value="ECO:0007669"/>
    <property type="project" value="InterPro"/>
</dbReference>
<feature type="domain" description="CN hydrolase" evidence="2">
    <location>
        <begin position="1"/>
        <end position="281"/>
    </location>
</feature>